<keyword evidence="13" id="KW-0464">Manganese</keyword>
<comment type="similarity">
    <text evidence="4 17">Belongs to the glycosyltransferase 2 family. Plant cellulose synthase subfamily.</text>
</comment>
<dbReference type="InterPro" id="IPR027934">
    <property type="entry name" value="CES_Znf_RING"/>
</dbReference>
<dbReference type="Pfam" id="PF03552">
    <property type="entry name" value="Cellulose_synt"/>
    <property type="match status" value="1"/>
</dbReference>
<keyword evidence="9 17" id="KW-0479">Metal-binding</keyword>
<dbReference type="EMBL" id="OX465077">
    <property type="protein sequence ID" value="CAI9266553.1"/>
    <property type="molecule type" value="Genomic_DNA"/>
</dbReference>
<comment type="subcellular location">
    <subcellularLocation>
        <location evidence="2 17">Cell membrane</location>
        <topology evidence="2 17">Multi-pass membrane protein</topology>
    </subcellularLocation>
</comment>
<dbReference type="Gene3D" id="3.30.40.10">
    <property type="entry name" value="Zinc/RING finger domain, C3HC4 (zinc finger)"/>
    <property type="match status" value="1"/>
</dbReference>
<keyword evidence="17" id="KW-0863">Zinc-finger</keyword>
<comment type="cofactor">
    <cofactor evidence="17">
        <name>Zn(2+)</name>
        <dbReference type="ChEBI" id="CHEBI:29105"/>
    </cofactor>
    <text evidence="17">Binds 2 Zn(2+) ions per subunit.</text>
</comment>
<dbReference type="GO" id="GO:0030244">
    <property type="term" value="P:cellulose biosynthetic process"/>
    <property type="evidence" value="ECO:0007669"/>
    <property type="project" value="UniProtKB-KW"/>
</dbReference>
<dbReference type="PANTHER" id="PTHR13301">
    <property type="entry name" value="X-BOX TRANSCRIPTION FACTOR-RELATED"/>
    <property type="match status" value="1"/>
</dbReference>
<name>A0AA35YC83_LACSI</name>
<feature type="binding site" evidence="16">
    <location>
        <position position="309"/>
    </location>
    <ligand>
        <name>UDP-alpha-D-glucose</name>
        <dbReference type="ChEBI" id="CHEBI:58885"/>
    </ligand>
</feature>
<keyword evidence="8" id="KW-0812">Transmembrane</keyword>
<evidence type="ECO:0000259" key="18">
    <source>
        <dbReference type="Pfam" id="PF14569"/>
    </source>
</evidence>
<feature type="binding site" evidence="16">
    <location>
        <position position="280"/>
    </location>
    <ligand>
        <name>UDP-alpha-D-glucose</name>
        <dbReference type="ChEBI" id="CHEBI:58885"/>
    </ligand>
</feature>
<dbReference type="GO" id="GO:0071555">
    <property type="term" value="P:cell wall organization"/>
    <property type="evidence" value="ECO:0007669"/>
    <property type="project" value="UniProtKB-KW"/>
</dbReference>
<dbReference type="GO" id="GO:0016760">
    <property type="term" value="F:cellulose synthase (UDP-forming) activity"/>
    <property type="evidence" value="ECO:0007669"/>
    <property type="project" value="UniProtKB-EC"/>
</dbReference>
<feature type="domain" description="Cellulose synthase RING-type zinc finger" evidence="18">
    <location>
        <begin position="33"/>
        <end position="71"/>
    </location>
</feature>
<evidence type="ECO:0000256" key="1">
    <source>
        <dbReference type="ARBA" id="ARBA00001936"/>
    </source>
</evidence>
<evidence type="ECO:0000256" key="7">
    <source>
        <dbReference type="ARBA" id="ARBA00022679"/>
    </source>
</evidence>
<comment type="pathway">
    <text evidence="3 17">Glycan metabolism; plant cellulose biosynthesis.</text>
</comment>
<sequence>MATKGRLVAGSHHRNLINADEVGRVTSVKELSGPCYEYERREGNQACPQCKTRYKRIKGSPRVKGDEEEDEFDDLDNEFDVRNCEAVFSSRLNTSPESANIYGFATSSEMDEATLNPDIPLLTYSQEDDEVSPEKKATIIPPIMSRSKRIHPIQFSDTGSVVSLPPRPMDPKRDIVVYGYGTVAWKDRMEAWRRRQSDKHEIVKHNVNSGCEVDGDMDDCDLPKMDEGRQPLSRKLLISSSKINPYRMLDRLSLRYEKDGKASELAPIDVYVSTVDPLKEPPLITANTVLSILAVDYPVDKVACYVSDDGAAMLTFKALSETSEFARKWVPFCKKFNIEPRAPEWYFAEKVDYLKDKVHPAFV</sequence>
<evidence type="ECO:0000256" key="6">
    <source>
        <dbReference type="ARBA" id="ARBA00022676"/>
    </source>
</evidence>
<evidence type="ECO:0000256" key="13">
    <source>
        <dbReference type="ARBA" id="ARBA00023211"/>
    </source>
</evidence>
<evidence type="ECO:0000256" key="4">
    <source>
        <dbReference type="ARBA" id="ARBA00007548"/>
    </source>
</evidence>
<dbReference type="SUPFAM" id="SSF57850">
    <property type="entry name" value="RING/U-box"/>
    <property type="match status" value="1"/>
</dbReference>
<dbReference type="Pfam" id="PF14569">
    <property type="entry name" value="zf-UDP"/>
    <property type="match status" value="1"/>
</dbReference>
<evidence type="ECO:0000256" key="2">
    <source>
        <dbReference type="ARBA" id="ARBA00004651"/>
    </source>
</evidence>
<evidence type="ECO:0000256" key="16">
    <source>
        <dbReference type="PIRSR" id="PIRSR605150-2"/>
    </source>
</evidence>
<gene>
    <name evidence="19" type="ORF">LSALG_LOCUS7106</name>
</gene>
<keyword evidence="10 17" id="KW-0135">Cellulose biosynthesis</keyword>
<dbReference type="InterPro" id="IPR005150">
    <property type="entry name" value="Cellulose_synth"/>
</dbReference>
<dbReference type="EC" id="2.4.1.12" evidence="17"/>
<evidence type="ECO:0000256" key="5">
    <source>
        <dbReference type="ARBA" id="ARBA00022475"/>
    </source>
</evidence>
<organism evidence="19 20">
    <name type="scientific">Lactuca saligna</name>
    <name type="common">Willowleaf lettuce</name>
    <dbReference type="NCBI Taxonomy" id="75948"/>
    <lineage>
        <taxon>Eukaryota</taxon>
        <taxon>Viridiplantae</taxon>
        <taxon>Streptophyta</taxon>
        <taxon>Embryophyta</taxon>
        <taxon>Tracheophyta</taxon>
        <taxon>Spermatophyta</taxon>
        <taxon>Magnoliopsida</taxon>
        <taxon>eudicotyledons</taxon>
        <taxon>Gunneridae</taxon>
        <taxon>Pentapetalae</taxon>
        <taxon>asterids</taxon>
        <taxon>campanulids</taxon>
        <taxon>Asterales</taxon>
        <taxon>Asteraceae</taxon>
        <taxon>Cichorioideae</taxon>
        <taxon>Cichorieae</taxon>
        <taxon>Lactucinae</taxon>
        <taxon>Lactuca</taxon>
    </lineage>
</organism>
<dbReference type="Proteomes" id="UP001177003">
    <property type="component" value="Chromosome 1"/>
</dbReference>
<keyword evidence="14 17" id="KW-0961">Cell wall biogenesis/degradation</keyword>
<evidence type="ECO:0000313" key="20">
    <source>
        <dbReference type="Proteomes" id="UP001177003"/>
    </source>
</evidence>
<evidence type="ECO:0000256" key="17">
    <source>
        <dbReference type="RuleBase" id="RU361116"/>
    </source>
</evidence>
<keyword evidence="17" id="KW-0862">Zinc</keyword>
<feature type="binding site" evidence="16">
    <location>
        <position position="273"/>
    </location>
    <ligand>
        <name>UDP-alpha-D-glucose</name>
        <dbReference type="ChEBI" id="CHEBI:58885"/>
    </ligand>
</feature>
<keyword evidence="5 17" id="KW-1003">Cell membrane</keyword>
<keyword evidence="20" id="KW-1185">Reference proteome</keyword>
<evidence type="ECO:0000256" key="15">
    <source>
        <dbReference type="ARBA" id="ARBA00048682"/>
    </source>
</evidence>
<evidence type="ECO:0000256" key="12">
    <source>
        <dbReference type="ARBA" id="ARBA00023136"/>
    </source>
</evidence>
<accession>A0AA35YC83</accession>
<keyword evidence="7 17" id="KW-0808">Transferase</keyword>
<evidence type="ECO:0000313" key="19">
    <source>
        <dbReference type="EMBL" id="CAI9266553.1"/>
    </source>
</evidence>
<dbReference type="GO" id="GO:0008270">
    <property type="term" value="F:zinc ion binding"/>
    <property type="evidence" value="ECO:0007669"/>
    <property type="project" value="UniProtKB-KW"/>
</dbReference>
<proteinExistence type="inferred from homology"/>
<keyword evidence="6 17" id="KW-0328">Glycosyltransferase</keyword>
<evidence type="ECO:0000256" key="8">
    <source>
        <dbReference type="ARBA" id="ARBA00022692"/>
    </source>
</evidence>
<reference evidence="19" key="1">
    <citation type="submission" date="2023-04" db="EMBL/GenBank/DDBJ databases">
        <authorList>
            <person name="Vijverberg K."/>
            <person name="Xiong W."/>
            <person name="Schranz E."/>
        </authorList>
    </citation>
    <scope>NUCLEOTIDE SEQUENCE</scope>
</reference>
<protein>
    <recommendedName>
        <fullName evidence="17">Cellulose synthase</fullName>
        <ecNumber evidence="17">2.4.1.12</ecNumber>
    </recommendedName>
</protein>
<comment type="cofactor">
    <cofactor evidence="1">
        <name>Mn(2+)</name>
        <dbReference type="ChEBI" id="CHEBI:29035"/>
    </cofactor>
</comment>
<evidence type="ECO:0000256" key="9">
    <source>
        <dbReference type="ARBA" id="ARBA00022723"/>
    </source>
</evidence>
<dbReference type="GO" id="GO:0005886">
    <property type="term" value="C:plasma membrane"/>
    <property type="evidence" value="ECO:0007669"/>
    <property type="project" value="UniProtKB-SubCell"/>
</dbReference>
<dbReference type="AlphaFoldDB" id="A0AA35YC83"/>
<dbReference type="InterPro" id="IPR013083">
    <property type="entry name" value="Znf_RING/FYVE/PHD"/>
</dbReference>
<evidence type="ECO:0000256" key="14">
    <source>
        <dbReference type="ARBA" id="ARBA00023316"/>
    </source>
</evidence>
<evidence type="ECO:0000256" key="10">
    <source>
        <dbReference type="ARBA" id="ARBA00022916"/>
    </source>
</evidence>
<evidence type="ECO:0000256" key="11">
    <source>
        <dbReference type="ARBA" id="ARBA00022989"/>
    </source>
</evidence>
<keyword evidence="12" id="KW-0472">Membrane</keyword>
<comment type="catalytic activity">
    <reaction evidence="15 17">
        <text>[(1-&gt;4)-beta-D-glucosyl](n) + UDP-alpha-D-glucose = [(1-&gt;4)-beta-D-glucosyl](n+1) + UDP + H(+)</text>
        <dbReference type="Rhea" id="RHEA:19929"/>
        <dbReference type="Rhea" id="RHEA-COMP:10033"/>
        <dbReference type="Rhea" id="RHEA-COMP:10034"/>
        <dbReference type="ChEBI" id="CHEBI:15378"/>
        <dbReference type="ChEBI" id="CHEBI:18246"/>
        <dbReference type="ChEBI" id="CHEBI:58223"/>
        <dbReference type="ChEBI" id="CHEBI:58885"/>
        <dbReference type="EC" id="2.4.1.12"/>
    </reaction>
</comment>
<keyword evidence="11" id="KW-1133">Transmembrane helix</keyword>
<feature type="binding site" evidence="16">
    <location>
        <position position="279"/>
    </location>
    <ligand>
        <name>UDP-alpha-D-glucose</name>
        <dbReference type="ChEBI" id="CHEBI:58885"/>
    </ligand>
</feature>
<evidence type="ECO:0000256" key="3">
    <source>
        <dbReference type="ARBA" id="ARBA00004768"/>
    </source>
</evidence>